<dbReference type="InterPro" id="IPR034139">
    <property type="entry name" value="TOPRIM_OLD"/>
</dbReference>
<dbReference type="RefSeq" id="WP_101692527.1">
    <property type="nucleotide sequence ID" value="NZ_JAKNHQ010000023.1"/>
</dbReference>
<evidence type="ECO:0000259" key="2">
    <source>
        <dbReference type="Pfam" id="PF20469"/>
    </source>
</evidence>
<evidence type="ECO:0000313" key="4">
    <source>
        <dbReference type="Proteomes" id="UP001298681"/>
    </source>
</evidence>
<dbReference type="Gene3D" id="3.40.50.300">
    <property type="entry name" value="P-loop containing nucleotide triphosphate hydrolases"/>
    <property type="match status" value="1"/>
</dbReference>
<protein>
    <submittedName>
        <fullName evidence="3">AAA family ATPase</fullName>
    </submittedName>
</protein>
<dbReference type="InterPro" id="IPR041685">
    <property type="entry name" value="AAA_GajA/Old/RecF-like"/>
</dbReference>
<dbReference type="PANTHER" id="PTHR43581">
    <property type="entry name" value="ATP/GTP PHOSPHATASE"/>
    <property type="match status" value="1"/>
</dbReference>
<feature type="domain" description="OLD protein-like TOPRIM" evidence="2">
    <location>
        <begin position="448"/>
        <end position="510"/>
    </location>
</feature>
<dbReference type="SUPFAM" id="SSF52540">
    <property type="entry name" value="P-loop containing nucleoside triphosphate hydrolases"/>
    <property type="match status" value="1"/>
</dbReference>
<name>A0ABS9MM77_9FIRM</name>
<dbReference type="Pfam" id="PF20469">
    <property type="entry name" value="OLD-like_TOPRIM"/>
    <property type="match status" value="1"/>
</dbReference>
<dbReference type="PANTHER" id="PTHR43581:SF4">
    <property type="entry name" value="ATP_GTP PHOSPHATASE"/>
    <property type="match status" value="1"/>
</dbReference>
<feature type="domain" description="Endonuclease GajA/Old nuclease/RecF-like AAA" evidence="1">
    <location>
        <begin position="1"/>
        <end position="393"/>
    </location>
</feature>
<dbReference type="Proteomes" id="UP001298681">
    <property type="component" value="Unassembled WGS sequence"/>
</dbReference>
<evidence type="ECO:0000313" key="3">
    <source>
        <dbReference type="EMBL" id="MCG4611821.1"/>
    </source>
</evidence>
<keyword evidence="4" id="KW-1185">Reference proteome</keyword>
<comment type="caution">
    <text evidence="3">The sequence shown here is derived from an EMBL/GenBank/DDBJ whole genome shotgun (WGS) entry which is preliminary data.</text>
</comment>
<dbReference type="Pfam" id="PF13175">
    <property type="entry name" value="AAA_15"/>
    <property type="match status" value="1"/>
</dbReference>
<proteinExistence type="predicted"/>
<dbReference type="InterPro" id="IPR027417">
    <property type="entry name" value="P-loop_NTPase"/>
</dbReference>
<gene>
    <name evidence="3" type="ORF">L0P57_12870</name>
</gene>
<sequence>MRLKHVTVSKYKSFLTAQDVEIEEGVTRLVGKNESGKTAFLEALAKFNYFDPKDERFSFDKTRDYPRNELKPYEQKNPENDHKVIICVFELENDLLESIKNDVGDNVFTQKTITISRQYNGTLVYLDLKVNQLAFNKHFLSKYTVPTEKQSTLEKSATLNDLYESLSVDADLKSIANTLKETYIDKAFPKWSNSLEGYIAKVFISPNIPEFWYFDEYFMLPPQISLNKFQNKKIDVNFTQEQYDISSALFSLAGVDVSKLITDNNHEAFISELEATSNSITDQFLEYWSTNSNLEIQFEIQTVPNDKLLNIRIRNTKHRVTLPLKNRSKGFVWFFSFLVWFSRIESHENVIILLDEPGLNLHADAQNDLLRYIDEKLAPHYQVIYTTHSPFMIDSTKLHEVRTVYDSNDAKIGSLISDALEEKDSATLFPLQAALGYDIAQNLYISPKNLLVEGVADLVYLTLISDRLRVLGKNYLDDDITIVPVGGLDKVATFISLLRGNKLKVSCLLDTFTDQKGKARMKDLIQEKIIKDNKVIFFDEFTSPINPSEIEDMFLPEEYIALFNAEFSEFADINVGEISPNYSVIQQINKIIGVKRFNHYRPANYLSKNPQIIESLSDITLNKFSEAFERINKALK</sequence>
<dbReference type="InterPro" id="IPR051396">
    <property type="entry name" value="Bact_Antivir_Def_Nuclease"/>
</dbReference>
<accession>A0ABS9MM77</accession>
<dbReference type="CDD" id="cd00267">
    <property type="entry name" value="ABC_ATPase"/>
    <property type="match status" value="1"/>
</dbReference>
<organism evidence="3 4">
    <name type="scientific">Anaeromassilibacillus senegalensis</name>
    <dbReference type="NCBI Taxonomy" id="1673717"/>
    <lineage>
        <taxon>Bacteria</taxon>
        <taxon>Bacillati</taxon>
        <taxon>Bacillota</taxon>
        <taxon>Clostridia</taxon>
        <taxon>Eubacteriales</taxon>
        <taxon>Acutalibacteraceae</taxon>
        <taxon>Anaeromassilibacillus</taxon>
    </lineage>
</organism>
<reference evidence="3 4" key="1">
    <citation type="submission" date="2022-01" db="EMBL/GenBank/DDBJ databases">
        <title>Collection of gut derived symbiotic bacterial strains cultured from healthy donors.</title>
        <authorList>
            <person name="Lin H."/>
            <person name="Kohout C."/>
            <person name="Waligurski E."/>
            <person name="Pamer E.G."/>
        </authorList>
    </citation>
    <scope>NUCLEOTIDE SEQUENCE [LARGE SCALE GENOMIC DNA]</scope>
    <source>
        <strain evidence="3 4">DFI.7.58</strain>
    </source>
</reference>
<evidence type="ECO:0000259" key="1">
    <source>
        <dbReference type="Pfam" id="PF13175"/>
    </source>
</evidence>
<dbReference type="EMBL" id="JAKNHQ010000023">
    <property type="protein sequence ID" value="MCG4611821.1"/>
    <property type="molecule type" value="Genomic_DNA"/>
</dbReference>